<evidence type="ECO:0000259" key="1">
    <source>
        <dbReference type="Pfam" id="PF06439"/>
    </source>
</evidence>
<dbReference type="Proteomes" id="UP000233435">
    <property type="component" value="Unassembled WGS sequence"/>
</dbReference>
<gene>
    <name evidence="2" type="ORF">CSW08_08935</name>
</gene>
<protein>
    <submittedName>
        <fullName evidence="2">DUF1080 domain-containing protein</fullName>
    </submittedName>
</protein>
<sequence>MIQFKLRHLFIITILVTFISLDVNSQSENEGWVSLFNGKNLDGWKQINGNAEYKVENGEIIGKTKLNTPNSFLCTDKHYSDFILEFEVMVSPEINSGVQFRSNSMKDYREGTVHGYQFEIDPSARGFSGGIYDEQRRGWLYPLSINKKGAKAFQNGVWNSCRIEAIGNSIRTWINGVECANLVDDITSSGFIGLQVHSVGGDKSLADKEIKWKNIRIKTTNLETERMALDPEVVEVSYLVNQITPNEKRKGWRLLWDGKTTTGWRSARANSFPKSGWQINDGELTILATDGGEATGPGDIVTEDLFSSFELELEFKITEGANSGIKYFVDADLNKGPGSAIGCEFQILDDEKHPDAKAGVNGNRTIGSLYDLMPAEGLSSPNRPKQFKGVGTWNKAKIIVRGGQVEHWLNNEKVVEYDRFSQMFRALVANSKYKTWPGFGQWASGSILLQDHGNTVHYRSIKIREFN</sequence>
<evidence type="ECO:0000313" key="3">
    <source>
        <dbReference type="Proteomes" id="UP000233435"/>
    </source>
</evidence>
<dbReference type="GO" id="GO:0016787">
    <property type="term" value="F:hydrolase activity"/>
    <property type="evidence" value="ECO:0007669"/>
    <property type="project" value="InterPro"/>
</dbReference>
<feature type="domain" description="3-keto-alpha-glucoside-1,2-lyase/3-keto-2-hydroxy-glucal hydratase" evidence="1">
    <location>
        <begin position="251"/>
        <end position="464"/>
    </location>
</feature>
<dbReference type="OrthoDB" id="9806233at2"/>
<accession>A0A2N3HK20</accession>
<reference evidence="2 3" key="1">
    <citation type="submission" date="2017-12" db="EMBL/GenBank/DDBJ databases">
        <title>Confluentibacter flavum sp. nov., isolated from the saline lake.</title>
        <authorList>
            <person name="Yu L."/>
        </authorList>
    </citation>
    <scope>NUCLEOTIDE SEQUENCE [LARGE SCALE GENOMIC DNA]</scope>
    <source>
        <strain evidence="2 3">3B</strain>
    </source>
</reference>
<comment type="caution">
    <text evidence="2">The sequence shown here is derived from an EMBL/GenBank/DDBJ whole genome shotgun (WGS) entry which is preliminary data.</text>
</comment>
<dbReference type="EMBL" id="PJEO01000028">
    <property type="protein sequence ID" value="PKQ45329.1"/>
    <property type="molecule type" value="Genomic_DNA"/>
</dbReference>
<feature type="domain" description="3-keto-alpha-glucoside-1,2-lyase/3-keto-2-hydroxy-glucal hydratase" evidence="1">
    <location>
        <begin position="31"/>
        <end position="218"/>
    </location>
</feature>
<proteinExistence type="predicted"/>
<organism evidence="2 3">
    <name type="scientific">Confluentibacter flavum</name>
    <dbReference type="NCBI Taxonomy" id="1909700"/>
    <lineage>
        <taxon>Bacteria</taxon>
        <taxon>Pseudomonadati</taxon>
        <taxon>Bacteroidota</taxon>
        <taxon>Flavobacteriia</taxon>
        <taxon>Flavobacteriales</taxon>
        <taxon>Flavobacteriaceae</taxon>
        <taxon>Confluentibacter</taxon>
    </lineage>
</organism>
<dbReference type="RefSeq" id="WP_106659543.1">
    <property type="nucleotide sequence ID" value="NZ_PJEO01000028.1"/>
</dbReference>
<dbReference type="Pfam" id="PF06439">
    <property type="entry name" value="3keto-disac_hyd"/>
    <property type="match status" value="2"/>
</dbReference>
<dbReference type="InterPro" id="IPR010496">
    <property type="entry name" value="AL/BT2_dom"/>
</dbReference>
<dbReference type="AlphaFoldDB" id="A0A2N3HK20"/>
<evidence type="ECO:0000313" key="2">
    <source>
        <dbReference type="EMBL" id="PKQ45329.1"/>
    </source>
</evidence>
<dbReference type="Gene3D" id="2.60.120.560">
    <property type="entry name" value="Exo-inulinase, domain 1"/>
    <property type="match status" value="2"/>
</dbReference>
<keyword evidence="3" id="KW-1185">Reference proteome</keyword>
<name>A0A2N3HK20_9FLAO</name>